<proteinExistence type="predicted"/>
<evidence type="ECO:0000313" key="2">
    <source>
        <dbReference type="EMBL" id="SUQ25950.1"/>
    </source>
</evidence>
<dbReference type="RefSeq" id="WP_109573570.1">
    <property type="nucleotide sequence ID" value="NZ_UHJL01000005.1"/>
</dbReference>
<feature type="signal peptide" evidence="1">
    <location>
        <begin position="1"/>
        <end position="20"/>
    </location>
</feature>
<dbReference type="AlphaFoldDB" id="A0A380S946"/>
<protein>
    <recommendedName>
        <fullName evidence="4">Lipoprotein</fullName>
    </recommendedName>
</protein>
<name>A0A380S946_FIBSU</name>
<feature type="chain" id="PRO_5017087172" description="Lipoprotein" evidence="1">
    <location>
        <begin position="21"/>
        <end position="467"/>
    </location>
</feature>
<keyword evidence="1" id="KW-0732">Signal</keyword>
<accession>A0A380S946</accession>
<evidence type="ECO:0000313" key="3">
    <source>
        <dbReference type="Proteomes" id="UP000255423"/>
    </source>
</evidence>
<evidence type="ECO:0000256" key="1">
    <source>
        <dbReference type="SAM" id="SignalP"/>
    </source>
</evidence>
<gene>
    <name evidence="2" type="ORF">SAMN05661053_2753</name>
</gene>
<dbReference type="Proteomes" id="UP000255423">
    <property type="component" value="Unassembled WGS sequence"/>
</dbReference>
<evidence type="ECO:0008006" key="4">
    <source>
        <dbReference type="Google" id="ProtNLM"/>
    </source>
</evidence>
<organism evidence="2 3">
    <name type="scientific">Fibrobacter succinogenes</name>
    <name type="common">Bacteroides succinogenes</name>
    <dbReference type="NCBI Taxonomy" id="833"/>
    <lineage>
        <taxon>Bacteria</taxon>
        <taxon>Pseudomonadati</taxon>
        <taxon>Fibrobacterota</taxon>
        <taxon>Fibrobacteria</taxon>
        <taxon>Fibrobacterales</taxon>
        <taxon>Fibrobacteraceae</taxon>
        <taxon>Fibrobacter</taxon>
    </lineage>
</organism>
<dbReference type="PROSITE" id="PS51257">
    <property type="entry name" value="PROKAR_LIPOPROTEIN"/>
    <property type="match status" value="1"/>
</dbReference>
<dbReference type="EMBL" id="UHJL01000005">
    <property type="protein sequence ID" value="SUQ25950.1"/>
    <property type="molecule type" value="Genomic_DNA"/>
</dbReference>
<reference evidence="2 3" key="1">
    <citation type="submission" date="2017-08" db="EMBL/GenBank/DDBJ databases">
        <authorList>
            <person name="de Groot N.N."/>
        </authorList>
    </citation>
    <scope>NUCLEOTIDE SEQUENCE [LARGE SCALE GENOMIC DNA]</scope>
    <source>
        <strain evidence="2 3">HM2</strain>
    </source>
</reference>
<sequence>MKFAKSYLGLLMAVCACMFACTSENGGVAGTVTDTGNTIALGGVVTRTDGSAAVAALVRVAREPGVGDTLTESEYIETVTDSQGVFSFDSVFADTFQLAVVDAEYKEISYQPRATKNAGVLDSIKLEKAAVFSSVLYYEDMVEPSMAVGSHFKVYMPGTPFSQSVFAGDSFSMLIPAGEWWLGFCPGDPQIVARLADSGVADTLIYRTWSMDGEVKSGDTISKGPFIWSPTMEVDSLIKLEEKKRAKPYLSGVVNCHDSACANVQVQMITDLYGFDFVEGDSIGFVMQTVTDDSGRWVLPAPEKVPYDSLRVEYRLLGEDGAVALAGVSRYVHASEIKGLKDTLNIGDTSLVKPSVLVSGVMLAIDDTDSTKTSNCMSMVNSVVVGLKGTSHFVREVTCNMLRIADLPAGGHDIVLYSGDPKVVKTLQEADVAFDDYVRITHVQLPKNDTLDQQWMTFEPPTLETSK</sequence>